<gene>
    <name evidence="7" type="ORF">ACMU_16290</name>
</gene>
<dbReference type="PROSITE" id="PS50977">
    <property type="entry name" value="HTH_TETR_2"/>
    <property type="match status" value="1"/>
</dbReference>
<keyword evidence="1" id="KW-0805">Transcription regulation</keyword>
<dbReference type="Pfam" id="PF00440">
    <property type="entry name" value="TetR_N"/>
    <property type="match status" value="1"/>
</dbReference>
<feature type="DNA-binding region" description="H-T-H motif" evidence="4">
    <location>
        <begin position="55"/>
        <end position="74"/>
    </location>
</feature>
<feature type="region of interest" description="Disordered" evidence="5">
    <location>
        <begin position="1"/>
        <end position="29"/>
    </location>
</feature>
<comment type="caution">
    <text evidence="7">The sequence shown here is derived from an EMBL/GenBank/DDBJ whole genome shotgun (WGS) entry which is preliminary data.</text>
</comment>
<evidence type="ECO:0000313" key="7">
    <source>
        <dbReference type="EMBL" id="KAJ54674.1"/>
    </source>
</evidence>
<feature type="domain" description="HTH tetR-type" evidence="6">
    <location>
        <begin position="32"/>
        <end position="92"/>
    </location>
</feature>
<organism evidence="7 8">
    <name type="scientific">Actibacterium mucosum KCTC 23349</name>
    <dbReference type="NCBI Taxonomy" id="1454373"/>
    <lineage>
        <taxon>Bacteria</taxon>
        <taxon>Pseudomonadati</taxon>
        <taxon>Pseudomonadota</taxon>
        <taxon>Alphaproteobacteria</taxon>
        <taxon>Rhodobacterales</taxon>
        <taxon>Roseobacteraceae</taxon>
        <taxon>Actibacterium</taxon>
    </lineage>
</organism>
<accession>A0A037ZDV3</accession>
<keyword evidence="8" id="KW-1185">Reference proteome</keyword>
<dbReference type="InterPro" id="IPR009057">
    <property type="entry name" value="Homeodomain-like_sf"/>
</dbReference>
<evidence type="ECO:0000256" key="1">
    <source>
        <dbReference type="ARBA" id="ARBA00023015"/>
    </source>
</evidence>
<evidence type="ECO:0000256" key="4">
    <source>
        <dbReference type="PROSITE-ProRule" id="PRU00335"/>
    </source>
</evidence>
<dbReference type="GO" id="GO:0000976">
    <property type="term" value="F:transcription cis-regulatory region binding"/>
    <property type="evidence" value="ECO:0007669"/>
    <property type="project" value="TreeGrafter"/>
</dbReference>
<keyword evidence="3" id="KW-0804">Transcription</keyword>
<sequence>MPRPGHQKNSRSMLDPKQAIFPRKQPRQGRSAATYEAILEAAARILEREGPEGLTTNLAAELAGVSVGSLYQYFPSKEAIIAELIRAMRDQMLADLTDAAASLQDAPINVAVERLVAASIRHHADRPALARVLEAAQPMLPLHAETAAREAEIQALIMRTLKGYGVADPDQVAFDLIALTKGMVDAAAQAGAQDFAAVQARVVRAARGYLG</sequence>
<dbReference type="EMBL" id="JFKE01000006">
    <property type="protein sequence ID" value="KAJ54674.1"/>
    <property type="molecule type" value="Genomic_DNA"/>
</dbReference>
<dbReference type="SUPFAM" id="SSF46689">
    <property type="entry name" value="Homeodomain-like"/>
    <property type="match status" value="1"/>
</dbReference>
<dbReference type="STRING" id="1454373.ACMU_16290"/>
<reference evidence="7 8" key="1">
    <citation type="submission" date="2014-03" db="EMBL/GenBank/DDBJ databases">
        <title>Draft Genome Sequence of Actibacterium mucosum KCTC 23349, a Marine Alphaproteobacterium with Complex Ionic Requirements Isolated from Mediterranean Seawater at Malvarrosa Beach, Valencia, Spain.</title>
        <authorList>
            <person name="Arahal D.R."/>
            <person name="Shao Z."/>
            <person name="Lai Q."/>
            <person name="Pujalte M.J."/>
        </authorList>
    </citation>
    <scope>NUCLEOTIDE SEQUENCE [LARGE SCALE GENOMIC DNA]</scope>
    <source>
        <strain evidence="7 8">KCTC 23349</strain>
    </source>
</reference>
<evidence type="ECO:0000259" key="6">
    <source>
        <dbReference type="PROSITE" id="PS50977"/>
    </source>
</evidence>
<name>A0A037ZDV3_9RHOB</name>
<dbReference type="PANTHER" id="PTHR30055">
    <property type="entry name" value="HTH-TYPE TRANSCRIPTIONAL REGULATOR RUTR"/>
    <property type="match status" value="1"/>
</dbReference>
<dbReference type="Proteomes" id="UP000026249">
    <property type="component" value="Unassembled WGS sequence"/>
</dbReference>
<dbReference type="AlphaFoldDB" id="A0A037ZDV3"/>
<dbReference type="InterPro" id="IPR041669">
    <property type="entry name" value="TetR_C_15"/>
</dbReference>
<protein>
    <recommendedName>
        <fullName evidence="6">HTH tetR-type domain-containing protein</fullName>
    </recommendedName>
</protein>
<dbReference type="Gene3D" id="1.10.357.10">
    <property type="entry name" value="Tetracycline Repressor, domain 2"/>
    <property type="match status" value="1"/>
</dbReference>
<dbReference type="GO" id="GO:0003700">
    <property type="term" value="F:DNA-binding transcription factor activity"/>
    <property type="evidence" value="ECO:0007669"/>
    <property type="project" value="TreeGrafter"/>
</dbReference>
<dbReference type="InterPro" id="IPR001647">
    <property type="entry name" value="HTH_TetR"/>
</dbReference>
<dbReference type="Pfam" id="PF17918">
    <property type="entry name" value="TetR_C_15"/>
    <property type="match status" value="1"/>
</dbReference>
<keyword evidence="2 4" id="KW-0238">DNA-binding</keyword>
<evidence type="ECO:0000313" key="8">
    <source>
        <dbReference type="Proteomes" id="UP000026249"/>
    </source>
</evidence>
<dbReference type="PRINTS" id="PR00455">
    <property type="entry name" value="HTHTETR"/>
</dbReference>
<dbReference type="InterPro" id="IPR050109">
    <property type="entry name" value="HTH-type_TetR-like_transc_reg"/>
</dbReference>
<evidence type="ECO:0000256" key="2">
    <source>
        <dbReference type="ARBA" id="ARBA00023125"/>
    </source>
</evidence>
<dbReference type="PANTHER" id="PTHR30055:SF234">
    <property type="entry name" value="HTH-TYPE TRANSCRIPTIONAL REGULATOR BETI"/>
    <property type="match status" value="1"/>
</dbReference>
<evidence type="ECO:0000256" key="3">
    <source>
        <dbReference type="ARBA" id="ARBA00023163"/>
    </source>
</evidence>
<proteinExistence type="predicted"/>
<evidence type="ECO:0000256" key="5">
    <source>
        <dbReference type="SAM" id="MobiDB-lite"/>
    </source>
</evidence>